<reference evidence="1" key="1">
    <citation type="submission" date="2020-01" db="EMBL/GenBank/DDBJ databases">
        <title>Patterns of diversity and host range of bacteriophage communities associated with bean-nodulatin bacteria.</title>
        <authorList>
            <person name="Vann Cauwenberghe J."/>
            <person name="Santamaria R.I."/>
            <person name="Bustos P."/>
            <person name="Juarez S."/>
            <person name="Gonzalez V."/>
        </authorList>
    </citation>
    <scope>NUCLEOTIDE SEQUENCE</scope>
</reference>
<dbReference type="Proteomes" id="UP000649522">
    <property type="component" value="Segment"/>
</dbReference>
<protein>
    <submittedName>
        <fullName evidence="1">Uncharacterized protein</fullName>
    </submittedName>
</protein>
<accession>A0A7S5QZL6</accession>
<organism evidence="1 2">
    <name type="scientific">Rhizobium phage RHph_Y3_43</name>
    <dbReference type="NCBI Taxonomy" id="2509778"/>
    <lineage>
        <taxon>Viruses</taxon>
        <taxon>Duplodnaviria</taxon>
        <taxon>Heunggongvirae</taxon>
        <taxon>Uroviricota</taxon>
        <taxon>Caudoviricetes</taxon>
        <taxon>Kleczkowskavirus</taxon>
        <taxon>Kleczkowskavirus RHEph4</taxon>
    </lineage>
</organism>
<sequence length="98" mass="10943">MSNIYFTQYLRPDGRKQIISIDRPDPVVAKADHILSHGFRFECEELTTGEVSLTISDDWGDYAFELCANGPAVPASVDKLILEFDVARALTARAINKK</sequence>
<evidence type="ECO:0000313" key="1">
    <source>
        <dbReference type="EMBL" id="QIG69002.1"/>
    </source>
</evidence>
<gene>
    <name evidence="1" type="ORF">EVB73_066</name>
</gene>
<name>A0A7S5QZL6_9CAUD</name>
<proteinExistence type="predicted"/>
<evidence type="ECO:0000313" key="2">
    <source>
        <dbReference type="Proteomes" id="UP000649522"/>
    </source>
</evidence>
<dbReference type="EMBL" id="MN988501">
    <property type="protein sequence ID" value="QIG69002.1"/>
    <property type="molecule type" value="Genomic_DNA"/>
</dbReference>